<evidence type="ECO:0000313" key="2">
    <source>
        <dbReference type="EMBL" id="KAF9523720.1"/>
    </source>
</evidence>
<dbReference type="AlphaFoldDB" id="A0A9P6E756"/>
<feature type="signal peptide" evidence="1">
    <location>
        <begin position="1"/>
        <end position="20"/>
    </location>
</feature>
<proteinExistence type="predicted"/>
<keyword evidence="3" id="KW-1185">Reference proteome</keyword>
<evidence type="ECO:0000256" key="1">
    <source>
        <dbReference type="SAM" id="SignalP"/>
    </source>
</evidence>
<sequence length="131" mass="15017">MRLFGLSALATVFAAVHVYAEQHVVHFDNRCERGTPTLIQGGKVLLTGKDYVSKGPLRSAIAYLQTGKLYLQWRRLHSPRNYARKFNMPRLRLKQGHLFDSSAQVLSGHRLSLLQGLRRSWRLLYQCQLPA</sequence>
<gene>
    <name evidence="2" type="ORF">CPB83DRAFT_862359</name>
</gene>
<dbReference type="Proteomes" id="UP000807306">
    <property type="component" value="Unassembled WGS sequence"/>
</dbReference>
<accession>A0A9P6E756</accession>
<reference evidence="2" key="1">
    <citation type="submission" date="2020-11" db="EMBL/GenBank/DDBJ databases">
        <authorList>
            <consortium name="DOE Joint Genome Institute"/>
            <person name="Ahrendt S."/>
            <person name="Riley R."/>
            <person name="Andreopoulos W."/>
            <person name="Labutti K."/>
            <person name="Pangilinan J."/>
            <person name="Ruiz-Duenas F.J."/>
            <person name="Barrasa J.M."/>
            <person name="Sanchez-Garcia M."/>
            <person name="Camarero S."/>
            <person name="Miyauchi S."/>
            <person name="Serrano A."/>
            <person name="Linde D."/>
            <person name="Babiker R."/>
            <person name="Drula E."/>
            <person name="Ayuso-Fernandez I."/>
            <person name="Pacheco R."/>
            <person name="Padilla G."/>
            <person name="Ferreira P."/>
            <person name="Barriuso J."/>
            <person name="Kellner H."/>
            <person name="Castanera R."/>
            <person name="Alfaro M."/>
            <person name="Ramirez L."/>
            <person name="Pisabarro A.G."/>
            <person name="Kuo A."/>
            <person name="Tritt A."/>
            <person name="Lipzen A."/>
            <person name="He G."/>
            <person name="Yan M."/>
            <person name="Ng V."/>
            <person name="Cullen D."/>
            <person name="Martin F."/>
            <person name="Rosso M.-N."/>
            <person name="Henrissat B."/>
            <person name="Hibbett D."/>
            <person name="Martinez A.T."/>
            <person name="Grigoriev I.V."/>
        </authorList>
    </citation>
    <scope>NUCLEOTIDE SEQUENCE</scope>
    <source>
        <strain evidence="2">CBS 506.95</strain>
    </source>
</reference>
<dbReference type="EMBL" id="MU157911">
    <property type="protein sequence ID" value="KAF9523720.1"/>
    <property type="molecule type" value="Genomic_DNA"/>
</dbReference>
<name>A0A9P6E756_9AGAR</name>
<organism evidence="2 3">
    <name type="scientific">Crepidotus variabilis</name>
    <dbReference type="NCBI Taxonomy" id="179855"/>
    <lineage>
        <taxon>Eukaryota</taxon>
        <taxon>Fungi</taxon>
        <taxon>Dikarya</taxon>
        <taxon>Basidiomycota</taxon>
        <taxon>Agaricomycotina</taxon>
        <taxon>Agaricomycetes</taxon>
        <taxon>Agaricomycetidae</taxon>
        <taxon>Agaricales</taxon>
        <taxon>Agaricineae</taxon>
        <taxon>Crepidotaceae</taxon>
        <taxon>Crepidotus</taxon>
    </lineage>
</organism>
<comment type="caution">
    <text evidence="2">The sequence shown here is derived from an EMBL/GenBank/DDBJ whole genome shotgun (WGS) entry which is preliminary data.</text>
</comment>
<evidence type="ECO:0000313" key="3">
    <source>
        <dbReference type="Proteomes" id="UP000807306"/>
    </source>
</evidence>
<feature type="chain" id="PRO_5040117173" evidence="1">
    <location>
        <begin position="21"/>
        <end position="131"/>
    </location>
</feature>
<protein>
    <submittedName>
        <fullName evidence="2">Uncharacterized protein</fullName>
    </submittedName>
</protein>
<keyword evidence="1" id="KW-0732">Signal</keyword>
<dbReference type="OrthoDB" id="3342934at2759"/>